<protein>
    <submittedName>
        <fullName evidence="14">Site-2 protease family protein</fullName>
    </submittedName>
</protein>
<dbReference type="GO" id="GO:0016020">
    <property type="term" value="C:membrane"/>
    <property type="evidence" value="ECO:0007669"/>
    <property type="project" value="UniProtKB-SubCell"/>
</dbReference>
<evidence type="ECO:0000259" key="13">
    <source>
        <dbReference type="Pfam" id="PF02163"/>
    </source>
</evidence>
<dbReference type="PANTHER" id="PTHR39188:SF3">
    <property type="entry name" value="STAGE IV SPORULATION PROTEIN FB"/>
    <property type="match status" value="1"/>
</dbReference>
<evidence type="ECO:0000256" key="8">
    <source>
        <dbReference type="ARBA" id="ARBA00022833"/>
    </source>
</evidence>
<evidence type="ECO:0000313" key="15">
    <source>
        <dbReference type="Proteomes" id="UP000561011"/>
    </source>
</evidence>
<dbReference type="GO" id="GO:0006508">
    <property type="term" value="P:proteolysis"/>
    <property type="evidence" value="ECO:0007669"/>
    <property type="project" value="UniProtKB-KW"/>
</dbReference>
<comment type="caution">
    <text evidence="14">The sequence shown here is derived from an EMBL/GenBank/DDBJ whole genome shotgun (WGS) entry which is preliminary data.</text>
</comment>
<keyword evidence="9 12" id="KW-1133">Transmembrane helix</keyword>
<dbReference type="RefSeq" id="WP_179912713.1">
    <property type="nucleotide sequence ID" value="NZ_JACBYE010000008.1"/>
</dbReference>
<evidence type="ECO:0000256" key="1">
    <source>
        <dbReference type="ARBA" id="ARBA00001947"/>
    </source>
</evidence>
<feature type="domain" description="Peptidase M50" evidence="13">
    <location>
        <begin position="57"/>
        <end position="128"/>
    </location>
</feature>
<dbReference type="InterPro" id="IPR008915">
    <property type="entry name" value="Peptidase_M50"/>
</dbReference>
<keyword evidence="4 14" id="KW-0645">Protease</keyword>
<comment type="subcellular location">
    <subcellularLocation>
        <location evidence="2">Membrane</location>
        <topology evidence="2">Multi-pass membrane protein</topology>
    </subcellularLocation>
</comment>
<evidence type="ECO:0000256" key="6">
    <source>
        <dbReference type="ARBA" id="ARBA00022723"/>
    </source>
</evidence>
<dbReference type="PANTHER" id="PTHR39188">
    <property type="entry name" value="MEMBRANE-ASSOCIATED ZINC METALLOPROTEASE M50B"/>
    <property type="match status" value="1"/>
</dbReference>
<keyword evidence="11 12" id="KW-0472">Membrane</keyword>
<evidence type="ECO:0000256" key="7">
    <source>
        <dbReference type="ARBA" id="ARBA00022801"/>
    </source>
</evidence>
<keyword evidence="6" id="KW-0479">Metal-binding</keyword>
<dbReference type="EMBL" id="JACBYE010000008">
    <property type="protein sequence ID" value="NYS92960.1"/>
    <property type="molecule type" value="Genomic_DNA"/>
</dbReference>
<evidence type="ECO:0000256" key="3">
    <source>
        <dbReference type="ARBA" id="ARBA00007931"/>
    </source>
</evidence>
<keyword evidence="8" id="KW-0862">Zinc</keyword>
<comment type="cofactor">
    <cofactor evidence="1">
        <name>Zn(2+)</name>
        <dbReference type="ChEBI" id="CHEBI:29105"/>
    </cofactor>
</comment>
<feature type="transmembrane region" description="Helical" evidence="12">
    <location>
        <begin position="216"/>
        <end position="236"/>
    </location>
</feature>
<keyword evidence="5 12" id="KW-0812">Transmembrane</keyword>
<reference evidence="14 15" key="1">
    <citation type="submission" date="2020-07" db="EMBL/GenBank/DDBJ databases">
        <title>MOT database genomes.</title>
        <authorList>
            <person name="Joseph S."/>
            <person name="Aduse-Opoku J."/>
            <person name="Hashim A."/>
            <person name="Wade W."/>
            <person name="Curtis M."/>
        </authorList>
    </citation>
    <scope>NUCLEOTIDE SEQUENCE [LARGE SCALE GENOMIC DNA]</scope>
    <source>
        <strain evidence="14 15">DSM 100099</strain>
    </source>
</reference>
<gene>
    <name evidence="14" type="ORF">HZZ10_05385</name>
</gene>
<keyword evidence="10" id="KW-0482">Metalloprotease</keyword>
<evidence type="ECO:0000256" key="4">
    <source>
        <dbReference type="ARBA" id="ARBA00022670"/>
    </source>
</evidence>
<evidence type="ECO:0000256" key="5">
    <source>
        <dbReference type="ARBA" id="ARBA00022692"/>
    </source>
</evidence>
<sequence>MDKSTGWVVGRIAGAPVLLKPSALVMVGVLTLLFVPTVRTVSPELGSQTLLGAFVVVVMLMVSVFLHELAHALAARAHGMVVQELALTLWGGHTAYTDTRSTPRSSAVIAVVGPLTNVVLAGLAWFGYQAQAGSSSVALLLYVSAYANAAVAIFNLLPGLPLDGGQVTEALVWAVTGSRLRGTVVAAWTGRVLAVTLVAAAIAVPSLSGRRVELLMVVWAALIGSFMWSSASAALAQSRRRTKIDALDPRLLARPAVAVSADVTVAQARQIAEDLGGDDAQVQLVLVAGPQPTTGVATGQPVGLVDHLALADVPENAAATAPVWSVSVALPTVAVVDAALAGEQLFSAVLRAAPHAPVCILVLGEHVVGALYATDVARAI</sequence>
<evidence type="ECO:0000313" key="14">
    <source>
        <dbReference type="EMBL" id="NYS92960.1"/>
    </source>
</evidence>
<evidence type="ECO:0000256" key="2">
    <source>
        <dbReference type="ARBA" id="ARBA00004141"/>
    </source>
</evidence>
<evidence type="ECO:0000256" key="11">
    <source>
        <dbReference type="ARBA" id="ARBA00023136"/>
    </source>
</evidence>
<dbReference type="Pfam" id="PF02163">
    <property type="entry name" value="Peptidase_M50"/>
    <property type="match status" value="2"/>
</dbReference>
<feature type="transmembrane region" description="Helical" evidence="12">
    <location>
        <begin position="47"/>
        <end position="66"/>
    </location>
</feature>
<dbReference type="AlphaFoldDB" id="A0A853ER22"/>
<dbReference type="GO" id="GO:0008237">
    <property type="term" value="F:metallopeptidase activity"/>
    <property type="evidence" value="ECO:0007669"/>
    <property type="project" value="UniProtKB-KW"/>
</dbReference>
<feature type="transmembrane region" description="Helical" evidence="12">
    <location>
        <begin position="140"/>
        <end position="162"/>
    </location>
</feature>
<comment type="similarity">
    <text evidence="3">Belongs to the peptidase M50B family.</text>
</comment>
<proteinExistence type="inferred from homology"/>
<feature type="transmembrane region" description="Helical" evidence="12">
    <location>
        <begin position="183"/>
        <end position="204"/>
    </location>
</feature>
<evidence type="ECO:0000256" key="10">
    <source>
        <dbReference type="ARBA" id="ARBA00023049"/>
    </source>
</evidence>
<name>A0A853ER22_9MICO</name>
<dbReference type="Proteomes" id="UP000561011">
    <property type="component" value="Unassembled WGS sequence"/>
</dbReference>
<organism evidence="14 15">
    <name type="scientific">Sanguibacter inulinus</name>
    <dbReference type="NCBI Taxonomy" id="60922"/>
    <lineage>
        <taxon>Bacteria</taxon>
        <taxon>Bacillati</taxon>
        <taxon>Actinomycetota</taxon>
        <taxon>Actinomycetes</taxon>
        <taxon>Micrococcales</taxon>
        <taxon>Sanguibacteraceae</taxon>
        <taxon>Sanguibacter</taxon>
    </lineage>
</organism>
<feature type="transmembrane region" description="Helical" evidence="12">
    <location>
        <begin position="107"/>
        <end position="128"/>
    </location>
</feature>
<evidence type="ECO:0000256" key="12">
    <source>
        <dbReference type="SAM" id="Phobius"/>
    </source>
</evidence>
<accession>A0A853ER22</accession>
<evidence type="ECO:0000256" key="9">
    <source>
        <dbReference type="ARBA" id="ARBA00022989"/>
    </source>
</evidence>
<keyword evidence="15" id="KW-1185">Reference proteome</keyword>
<feature type="domain" description="Peptidase M50" evidence="13">
    <location>
        <begin position="131"/>
        <end position="194"/>
    </location>
</feature>
<keyword evidence="7" id="KW-0378">Hydrolase</keyword>
<dbReference type="GO" id="GO:0046872">
    <property type="term" value="F:metal ion binding"/>
    <property type="evidence" value="ECO:0007669"/>
    <property type="project" value="UniProtKB-KW"/>
</dbReference>
<feature type="transmembrane region" description="Helical" evidence="12">
    <location>
        <begin position="12"/>
        <end position="35"/>
    </location>
</feature>